<accession>A0A0B2UEM7</accession>
<dbReference type="AlphaFoldDB" id="A0A0B2UEM7"/>
<gene>
    <name evidence="1" type="ORF">DH17_14455</name>
</gene>
<name>A0A0B2UEM7_9GAMM</name>
<dbReference type="Proteomes" id="UP000031012">
    <property type="component" value="Unassembled WGS sequence"/>
</dbReference>
<dbReference type="SUPFAM" id="SSF52540">
    <property type="entry name" value="P-loop containing nucleoside triphosphate hydrolases"/>
    <property type="match status" value="1"/>
</dbReference>
<protein>
    <submittedName>
        <fullName evidence="1">Uncharacterized protein</fullName>
    </submittedName>
</protein>
<organism evidence="1 2">
    <name type="scientific">Acinetobacter oleivorans</name>
    <dbReference type="NCBI Taxonomy" id="1148157"/>
    <lineage>
        <taxon>Bacteria</taxon>
        <taxon>Pseudomonadati</taxon>
        <taxon>Pseudomonadota</taxon>
        <taxon>Gammaproteobacteria</taxon>
        <taxon>Moraxellales</taxon>
        <taxon>Moraxellaceae</taxon>
        <taxon>Acinetobacter</taxon>
    </lineage>
</organism>
<dbReference type="EMBL" id="JHQK01000004">
    <property type="protein sequence ID" value="KHN67818.1"/>
    <property type="molecule type" value="Genomic_DNA"/>
</dbReference>
<sequence>MNETNIALANITDAGLFERLASDVLRFAEPEIYKSISHQGMNPQGKTIKAPLDNVGWSYVNGDNRVVAVAHTTTSRNDLDTKWLRDLDNVTPRRGSKPTGSDGDLVKAIKELVKIRQDNPELKARLALMCNSEEPQTIRIQAHQLASQHHIELDIWSNSRIASFLDNDPNGQVIRHKYFDVLPTVLSYEELLRIGSLSTLHLDFKQELFVERDDIKFQSLNLVIGTSGSGKTTICTNHILKKLGKRQPVLVLREENIENSLSLDEAIEKELLRYSDRLIKECGRKALELCSLENPLIILIEDINNTNNTEQLIQKINSWANNEKRINILCPVWYQKISTLSLKLKDELSKNGFSYLYLDNYTNEQALEALKKRCQLDKVDIDDLTLKHIAKQVGNDPLLLALFNYRVGGTTDKILEDFIVNTLENIANQKEKFRDDLEKTLLKSISYSIFNKINEINLNQLSSFLTRDEKSDLRNILDDGRIIRLDDKNNIIFRHDKIKFLLMAQAIQHTLEADEYLEVLTDPYFSETVGLSCFLALLDTKKLNLLMHKNFLIGIYAYYYAIKSNSEYGNTCLNAISNWLKKEENQNLGKRTLRFKSLTLLNELVHPSILKLLKLYPKQDHQHVYYECGFKNGNLSDGIKWIKFFSFGANYLQVPLVVEFIVKKYKNSLKDKIIELLKDKNTDIFIVNSLFIMIGYIGDKIYLESVKLAIDNIKEEEKDYLYIFWVLSRICDESSVELLDIVLDYWNNLSEEKNEYQSSPKNSFTRYTLDFKFKYYLPTQSSIEYLLNYAKKNDLKNYILFLLRLVDHPDVLEAQVNKLADWDRRGSHTWGLIADDVVRAFDEGKSLCHSSKNRLKEIFINEKNNSFARKHALSIWVSSPDDGDLEILQTISNEDEIYDRVLMAKAQYKDLSIVDQLVVKIRESDSNYWWQVIRHIWHEKFELILEDQISTINEDNCWLLDEIFEKISISKSEKLLEKYWEHINQYDIFIHIALLVATEKMVSLVSNSLHGRNLNECFKYFSFRWGFKDKDRKGIHRYEQVVAIKPYIQYLDDVSKLDLFEICLEKGWKDFAIQVIGPLLPNDRPNYLNIDTTILSQELDEGKVFRADRWLDDCIRQGWNKNESITIMFDWLKNNYSDLAVDIISSNLEYLGTRSDFLILKEICNLKGKSPKIQEILERTYWSVYLRALE</sequence>
<evidence type="ECO:0000313" key="1">
    <source>
        <dbReference type="EMBL" id="KHN67818.1"/>
    </source>
</evidence>
<comment type="caution">
    <text evidence="1">The sequence shown here is derived from an EMBL/GenBank/DDBJ whole genome shotgun (WGS) entry which is preliminary data.</text>
</comment>
<proteinExistence type="predicted"/>
<dbReference type="InterPro" id="IPR027417">
    <property type="entry name" value="P-loop_NTPase"/>
</dbReference>
<evidence type="ECO:0000313" key="2">
    <source>
        <dbReference type="Proteomes" id="UP000031012"/>
    </source>
</evidence>
<reference evidence="1 2" key="1">
    <citation type="submission" date="2014-03" db="EMBL/GenBank/DDBJ databases">
        <title>Genome sequence of the diesel-degrader and plant-growth promoter Acinetobacter oleivorans PF-1 isolated from the roots of poplar tree.</title>
        <authorList>
            <person name="Gkorezis P."/>
            <person name="van Hamme J."/>
            <person name="Rineau F."/>
            <person name="Vangronsveld J."/>
            <person name="Francetti A."/>
        </authorList>
    </citation>
    <scope>NUCLEOTIDE SEQUENCE [LARGE SCALE GENOMIC DNA]</scope>
    <source>
        <strain evidence="1 2">PF1</strain>
    </source>
</reference>